<dbReference type="Gene3D" id="1.20.120.1630">
    <property type="match status" value="1"/>
</dbReference>
<evidence type="ECO:0000256" key="2">
    <source>
        <dbReference type="ARBA" id="ARBA00022692"/>
    </source>
</evidence>
<reference evidence="6" key="1">
    <citation type="journal article" date="2020" name="mSystems">
        <title>Genome- and Community-Level Interaction Insights into Carbon Utilization and Element Cycling Functions of Hydrothermarchaeota in Hydrothermal Sediment.</title>
        <authorList>
            <person name="Zhou Z."/>
            <person name="Liu Y."/>
            <person name="Xu W."/>
            <person name="Pan J."/>
            <person name="Luo Z.H."/>
            <person name="Li M."/>
        </authorList>
    </citation>
    <scope>NUCLEOTIDE SEQUENCE [LARGE SCALE GENOMIC DNA]</scope>
    <source>
        <strain evidence="6">SpSt-556</strain>
    </source>
</reference>
<feature type="transmembrane region" description="Helical" evidence="5">
    <location>
        <begin position="72"/>
        <end position="92"/>
    </location>
</feature>
<dbReference type="InterPro" id="IPR007269">
    <property type="entry name" value="ICMT_MeTrfase"/>
</dbReference>
<keyword evidence="2 5" id="KW-0812">Transmembrane</keyword>
<keyword evidence="6" id="KW-0489">Methyltransferase</keyword>
<dbReference type="GO" id="GO:0016020">
    <property type="term" value="C:membrane"/>
    <property type="evidence" value="ECO:0007669"/>
    <property type="project" value="UniProtKB-SubCell"/>
</dbReference>
<sequence>MTEPKSDFFSYFKMSVMQKFFKQTKFTYKDKEMLTQGKKGTGSAVRKWWLKNISSLVLVGIVLLGGSGQFDWAMAWAYLAAMGMIMIANAVAMDPALQVERSELQSGTKKWDVVLASFVAIGGPILIWLTAALDHRFGWTKVTLPVLQVVAFIFFVLGSLIVTWAMSANRFFSATVRIQEDRNQQVVRTGPYRYVRHPGYLGAILAMLMTPLALGSFVALIPALVVASGYVLRTYLEDKVLQEELQGYKEFANEVRYRLLPLIW</sequence>
<gene>
    <name evidence="6" type="ORF">ENT17_00460</name>
</gene>
<dbReference type="GO" id="GO:0032259">
    <property type="term" value="P:methylation"/>
    <property type="evidence" value="ECO:0007669"/>
    <property type="project" value="UniProtKB-KW"/>
</dbReference>
<protein>
    <submittedName>
        <fullName evidence="6">Isoprenylcysteine carboxylmethyltransferase family protein</fullName>
    </submittedName>
</protein>
<feature type="transmembrane region" description="Helical" evidence="5">
    <location>
        <begin position="200"/>
        <end position="232"/>
    </location>
</feature>
<dbReference type="PANTHER" id="PTHR43847">
    <property type="entry name" value="BLL3993 PROTEIN"/>
    <property type="match status" value="1"/>
</dbReference>
<evidence type="ECO:0000313" key="6">
    <source>
        <dbReference type="EMBL" id="HGS86072.1"/>
    </source>
</evidence>
<keyword evidence="3 5" id="KW-1133">Transmembrane helix</keyword>
<dbReference type="PANTHER" id="PTHR43847:SF1">
    <property type="entry name" value="BLL3993 PROTEIN"/>
    <property type="match status" value="1"/>
</dbReference>
<organism evidence="6">
    <name type="scientific">Bellilinea caldifistulae</name>
    <dbReference type="NCBI Taxonomy" id="360411"/>
    <lineage>
        <taxon>Bacteria</taxon>
        <taxon>Bacillati</taxon>
        <taxon>Chloroflexota</taxon>
        <taxon>Anaerolineae</taxon>
        <taxon>Anaerolineales</taxon>
        <taxon>Anaerolineaceae</taxon>
        <taxon>Bellilinea</taxon>
    </lineage>
</organism>
<dbReference type="GO" id="GO:0004671">
    <property type="term" value="F:protein C-terminal S-isoprenylcysteine carboxyl O-methyltransferase activity"/>
    <property type="evidence" value="ECO:0007669"/>
    <property type="project" value="InterPro"/>
</dbReference>
<evidence type="ECO:0000256" key="1">
    <source>
        <dbReference type="ARBA" id="ARBA00004141"/>
    </source>
</evidence>
<dbReference type="InterPro" id="IPR052527">
    <property type="entry name" value="Metal_cation-efflux_comp"/>
</dbReference>
<dbReference type="EMBL" id="DSXR01000008">
    <property type="protein sequence ID" value="HGS86072.1"/>
    <property type="molecule type" value="Genomic_DNA"/>
</dbReference>
<feature type="transmembrane region" description="Helical" evidence="5">
    <location>
        <begin position="113"/>
        <end position="133"/>
    </location>
</feature>
<dbReference type="AlphaFoldDB" id="A0A7C4Q2V3"/>
<feature type="transmembrane region" description="Helical" evidence="5">
    <location>
        <begin position="145"/>
        <end position="167"/>
    </location>
</feature>
<feature type="transmembrane region" description="Helical" evidence="5">
    <location>
        <begin position="48"/>
        <end position="66"/>
    </location>
</feature>
<evidence type="ECO:0000256" key="5">
    <source>
        <dbReference type="SAM" id="Phobius"/>
    </source>
</evidence>
<evidence type="ECO:0000256" key="3">
    <source>
        <dbReference type="ARBA" id="ARBA00022989"/>
    </source>
</evidence>
<comment type="caution">
    <text evidence="6">The sequence shown here is derived from an EMBL/GenBank/DDBJ whole genome shotgun (WGS) entry which is preliminary data.</text>
</comment>
<name>A0A7C4Q2V3_9CHLR</name>
<keyword evidence="6" id="KW-0808">Transferase</keyword>
<dbReference type="Pfam" id="PF04140">
    <property type="entry name" value="ICMT"/>
    <property type="match status" value="1"/>
</dbReference>
<proteinExistence type="predicted"/>
<keyword evidence="4 5" id="KW-0472">Membrane</keyword>
<evidence type="ECO:0000256" key="4">
    <source>
        <dbReference type="ARBA" id="ARBA00023136"/>
    </source>
</evidence>
<accession>A0A7C4Q2V3</accession>
<comment type="subcellular location">
    <subcellularLocation>
        <location evidence="1">Membrane</location>
        <topology evidence="1">Multi-pass membrane protein</topology>
    </subcellularLocation>
</comment>